<evidence type="ECO:0000256" key="2">
    <source>
        <dbReference type="SAM" id="Phobius"/>
    </source>
</evidence>
<dbReference type="RefSeq" id="WP_345453276.1">
    <property type="nucleotide sequence ID" value="NZ_BAABKK010000038.1"/>
</dbReference>
<proteinExistence type="predicted"/>
<feature type="region of interest" description="Disordered" evidence="1">
    <location>
        <begin position="245"/>
        <end position="274"/>
    </location>
</feature>
<gene>
    <name evidence="3" type="ORF">GCM10023346_46620</name>
</gene>
<sequence>MNHLRVDDRFSNALEAELVSRVRKSSPARARRRTRLWLSAGALAGAGLLGGIGAAAAGFFVLPGTEQVTPLATPVTETYTGTATVQLGEPPQGTTGIQLKLVALTPGWFKFPDGASASFTQPDIDERRNESRYTIPLDPGQHGVTITTAPEARWQLTADYVKQVRTKLGVNAKGETYGVESPENGTPDLIAVMATNGASGYVYAKELYGGPMPTSPEDAVKNFNTPRPPREIPVYLSDGQTKIGTFEAAGSGGGIPQYPTRSPAPATTELPTDK</sequence>
<keyword evidence="2" id="KW-0812">Transmembrane</keyword>
<accession>A0ABP9STD1</accession>
<evidence type="ECO:0000313" key="4">
    <source>
        <dbReference type="Proteomes" id="UP001500200"/>
    </source>
</evidence>
<evidence type="ECO:0000313" key="3">
    <source>
        <dbReference type="EMBL" id="GAA5201692.1"/>
    </source>
</evidence>
<comment type="caution">
    <text evidence="3">The sequence shown here is derived from an EMBL/GenBank/DDBJ whole genome shotgun (WGS) entry which is preliminary data.</text>
</comment>
<dbReference type="EMBL" id="BAABKK010000038">
    <property type="protein sequence ID" value="GAA5201692.1"/>
    <property type="molecule type" value="Genomic_DNA"/>
</dbReference>
<evidence type="ECO:0000256" key="1">
    <source>
        <dbReference type="SAM" id="MobiDB-lite"/>
    </source>
</evidence>
<name>A0ABP9STD1_9MICC</name>
<keyword evidence="2" id="KW-1133">Transmembrane helix</keyword>
<feature type="transmembrane region" description="Helical" evidence="2">
    <location>
        <begin position="36"/>
        <end position="62"/>
    </location>
</feature>
<keyword evidence="2" id="KW-0472">Membrane</keyword>
<reference evidence="4" key="1">
    <citation type="journal article" date="2019" name="Int. J. Syst. Evol. Microbiol.">
        <title>The Global Catalogue of Microorganisms (GCM) 10K type strain sequencing project: providing services to taxonomists for standard genome sequencing and annotation.</title>
        <authorList>
            <consortium name="The Broad Institute Genomics Platform"/>
            <consortium name="The Broad Institute Genome Sequencing Center for Infectious Disease"/>
            <person name="Wu L."/>
            <person name="Ma J."/>
        </authorList>
    </citation>
    <scope>NUCLEOTIDE SEQUENCE [LARGE SCALE GENOMIC DNA]</scope>
    <source>
        <strain evidence="4">JCM 18514</strain>
    </source>
</reference>
<protein>
    <submittedName>
        <fullName evidence="3">Uncharacterized protein</fullName>
    </submittedName>
</protein>
<keyword evidence="4" id="KW-1185">Reference proteome</keyword>
<dbReference type="Proteomes" id="UP001500200">
    <property type="component" value="Unassembled WGS sequence"/>
</dbReference>
<organism evidence="3 4">
    <name type="scientific">Arthrobacter gyeryongensis</name>
    <dbReference type="NCBI Taxonomy" id="1650592"/>
    <lineage>
        <taxon>Bacteria</taxon>
        <taxon>Bacillati</taxon>
        <taxon>Actinomycetota</taxon>
        <taxon>Actinomycetes</taxon>
        <taxon>Micrococcales</taxon>
        <taxon>Micrococcaceae</taxon>
        <taxon>Arthrobacter</taxon>
    </lineage>
</organism>